<sequence>MMQPNNNEEVALPSSNGTIMSNNNLQSSDSNEIDIEDPITNPSISFCLQHTITAPFVGQVFNTWDNVDKYFYEYSWQEKFVFIKTRNDQDPPPEQTCRPSLCELATTLDLRLKDEAQYVNHKEWYHANTSAQLNGASAECFPEVDHILKEYLTEEILSCQRHEITQSLYYFTIMEIKELSNNKHTGENYDIQKIHLTSLLEDLSSKDIIKIYKAQ</sequence>
<keyword evidence="3" id="KW-1185">Reference proteome</keyword>
<dbReference type="Proteomes" id="UP000789706">
    <property type="component" value="Unassembled WGS sequence"/>
</dbReference>
<gene>
    <name evidence="2" type="ORF">DEBURN_LOCUS9953</name>
</gene>
<dbReference type="AlphaFoldDB" id="A0A9N9CQQ2"/>
<evidence type="ECO:0000313" key="2">
    <source>
        <dbReference type="EMBL" id="CAG8610501.1"/>
    </source>
</evidence>
<evidence type="ECO:0000313" key="3">
    <source>
        <dbReference type="Proteomes" id="UP000789706"/>
    </source>
</evidence>
<feature type="compositionally biased region" description="Polar residues" evidence="1">
    <location>
        <begin position="1"/>
        <end position="30"/>
    </location>
</feature>
<organism evidence="2 3">
    <name type="scientific">Diversispora eburnea</name>
    <dbReference type="NCBI Taxonomy" id="1213867"/>
    <lineage>
        <taxon>Eukaryota</taxon>
        <taxon>Fungi</taxon>
        <taxon>Fungi incertae sedis</taxon>
        <taxon>Mucoromycota</taxon>
        <taxon>Glomeromycotina</taxon>
        <taxon>Glomeromycetes</taxon>
        <taxon>Diversisporales</taxon>
        <taxon>Diversisporaceae</taxon>
        <taxon>Diversispora</taxon>
    </lineage>
</organism>
<proteinExistence type="predicted"/>
<evidence type="ECO:0000256" key="1">
    <source>
        <dbReference type="SAM" id="MobiDB-lite"/>
    </source>
</evidence>
<dbReference type="OrthoDB" id="2398871at2759"/>
<name>A0A9N9CQQ2_9GLOM</name>
<accession>A0A9N9CQQ2</accession>
<feature type="region of interest" description="Disordered" evidence="1">
    <location>
        <begin position="1"/>
        <end position="34"/>
    </location>
</feature>
<reference evidence="2" key="1">
    <citation type="submission" date="2021-06" db="EMBL/GenBank/DDBJ databases">
        <authorList>
            <person name="Kallberg Y."/>
            <person name="Tangrot J."/>
            <person name="Rosling A."/>
        </authorList>
    </citation>
    <scope>NUCLEOTIDE SEQUENCE</scope>
    <source>
        <strain evidence="2">AZ414A</strain>
    </source>
</reference>
<protein>
    <submittedName>
        <fullName evidence="2">11434_t:CDS:1</fullName>
    </submittedName>
</protein>
<dbReference type="EMBL" id="CAJVPK010002317">
    <property type="protein sequence ID" value="CAG8610501.1"/>
    <property type="molecule type" value="Genomic_DNA"/>
</dbReference>
<comment type="caution">
    <text evidence="2">The sequence shown here is derived from an EMBL/GenBank/DDBJ whole genome shotgun (WGS) entry which is preliminary data.</text>
</comment>